<evidence type="ECO:0000256" key="1">
    <source>
        <dbReference type="ARBA" id="ARBA00044777"/>
    </source>
</evidence>
<proteinExistence type="predicted"/>
<dbReference type="KEGG" id="dno:DNO_0477"/>
<dbReference type="OrthoDB" id="9811016at2"/>
<protein>
    <recommendedName>
        <fullName evidence="1">Segregation and condensation protein A</fullName>
    </recommendedName>
</protein>
<organism evidence="2 3">
    <name type="scientific">Dichelobacter nodosus (strain VCS1703A)</name>
    <dbReference type="NCBI Taxonomy" id="246195"/>
    <lineage>
        <taxon>Bacteria</taxon>
        <taxon>Pseudomonadati</taxon>
        <taxon>Pseudomonadota</taxon>
        <taxon>Gammaproteobacteria</taxon>
        <taxon>Cardiobacteriales</taxon>
        <taxon>Cardiobacteriaceae</taxon>
        <taxon>Dichelobacter</taxon>
    </lineage>
</organism>
<dbReference type="AlphaFoldDB" id="A5EVR8"/>
<dbReference type="HOGENOM" id="CLU_038686_0_1_6"/>
<dbReference type="PANTHER" id="PTHR33969:SF2">
    <property type="entry name" value="SEGREGATION AND CONDENSATION PROTEIN A"/>
    <property type="match status" value="1"/>
</dbReference>
<dbReference type="STRING" id="246195.DNO_0477"/>
<name>A5EVR8_DICNV</name>
<dbReference type="Proteomes" id="UP000000248">
    <property type="component" value="Chromosome"/>
</dbReference>
<evidence type="ECO:0000313" key="2">
    <source>
        <dbReference type="EMBL" id="ABQ13242.1"/>
    </source>
</evidence>
<sequence length="257" mass="29608">MSEQILLFGAPLETLPQDLYIPPDALRVLLEIFEGPLDLLLYLVRKAKMDILAIPISEITEQYLVYIRMMQTLDITLASEYLLMAATLSEMKSRLLLPVLEREDEPEEEDMAFDLSERLLAYAQLVDAAEKLSELPRIDSGIAVSAYEYIPEQPRQRPRGDLTLLLQAAAQLRYRQKVQQAHEISREQLPLAPRIALMQSRLEQENGWHDLRQFYQNEEGTGGLVVSLLALLELDRRQFLEWQQECAFAAVQLRKRA</sequence>
<dbReference type="RefSeq" id="WP_012030813.1">
    <property type="nucleotide sequence ID" value="NC_009446.1"/>
</dbReference>
<dbReference type="InterPro" id="IPR003768">
    <property type="entry name" value="ScpA"/>
</dbReference>
<keyword evidence="3" id="KW-1185">Reference proteome</keyword>
<accession>A5EVR8</accession>
<dbReference type="EMBL" id="CP000513">
    <property type="protein sequence ID" value="ABQ13242.1"/>
    <property type="molecule type" value="Genomic_DNA"/>
</dbReference>
<reference evidence="2 3" key="1">
    <citation type="journal article" date="2007" name="Nat. Biotechnol.">
        <title>Genome sequence and identification of candidate vaccine antigens from the animal pathogen Dichelobacter nodosus.</title>
        <authorList>
            <person name="Myers G.S."/>
            <person name="Parker D."/>
            <person name="Al-Hasani K."/>
            <person name="Kennan R.M."/>
            <person name="Seemann T."/>
            <person name="Ren Q."/>
            <person name="Badger J.H."/>
            <person name="Selengut J.D."/>
            <person name="Deboy R.T."/>
            <person name="Tettelin H."/>
            <person name="Boyce J.D."/>
            <person name="McCarl V.P."/>
            <person name="Han X."/>
            <person name="Nelson W.C."/>
            <person name="Madupu R."/>
            <person name="Mohamoud Y."/>
            <person name="Holley T."/>
            <person name="Fedorova N."/>
            <person name="Khouri H."/>
            <person name="Bottomley S.P."/>
            <person name="Whittington R.J."/>
            <person name="Adler B."/>
            <person name="Songer J.G."/>
            <person name="Rood J.I."/>
            <person name="Paulsen I.T."/>
        </authorList>
    </citation>
    <scope>NUCLEOTIDE SEQUENCE [LARGE SCALE GENOMIC DNA]</scope>
    <source>
        <strain evidence="2 3">VCS1703A</strain>
    </source>
</reference>
<dbReference type="Gene3D" id="6.10.250.2410">
    <property type="match status" value="1"/>
</dbReference>
<dbReference type="Pfam" id="PF02616">
    <property type="entry name" value="SMC_ScpA"/>
    <property type="match status" value="1"/>
</dbReference>
<evidence type="ECO:0000313" key="3">
    <source>
        <dbReference type="Proteomes" id="UP000000248"/>
    </source>
</evidence>
<dbReference type="PANTHER" id="PTHR33969">
    <property type="entry name" value="SEGREGATION AND CONDENSATION PROTEIN A"/>
    <property type="match status" value="1"/>
</dbReference>
<dbReference type="eggNOG" id="COG1354">
    <property type="taxonomic scope" value="Bacteria"/>
</dbReference>
<gene>
    <name evidence="2" type="primary">scpA</name>
    <name evidence="2" type="ordered locus">DNO_0477</name>
</gene>